<reference evidence="1 2" key="1">
    <citation type="submission" date="2023-07" db="EMBL/GenBank/DDBJ databases">
        <title>Sorghum-associated microbial communities from plants grown in Nebraska, USA.</title>
        <authorList>
            <person name="Schachtman D."/>
        </authorList>
    </citation>
    <scope>NUCLEOTIDE SEQUENCE [LARGE SCALE GENOMIC DNA]</scope>
    <source>
        <strain evidence="1 2">BE313</strain>
    </source>
</reference>
<name>A0ABU2C426_9BURK</name>
<keyword evidence="2" id="KW-1185">Reference proteome</keyword>
<dbReference type="RefSeq" id="WP_310370753.1">
    <property type="nucleotide sequence ID" value="NZ_JAVDXT010000001.1"/>
</dbReference>
<organism evidence="1 2">
    <name type="scientific">Rhodoferax ferrireducens</name>
    <dbReference type="NCBI Taxonomy" id="192843"/>
    <lineage>
        <taxon>Bacteria</taxon>
        <taxon>Pseudomonadati</taxon>
        <taxon>Pseudomonadota</taxon>
        <taxon>Betaproteobacteria</taxon>
        <taxon>Burkholderiales</taxon>
        <taxon>Comamonadaceae</taxon>
        <taxon>Rhodoferax</taxon>
    </lineage>
</organism>
<gene>
    <name evidence="1" type="ORF">J2X19_000731</name>
</gene>
<accession>A0ABU2C426</accession>
<comment type="caution">
    <text evidence="1">The sequence shown here is derived from an EMBL/GenBank/DDBJ whole genome shotgun (WGS) entry which is preliminary data.</text>
</comment>
<protein>
    <submittedName>
        <fullName evidence="1">Uncharacterized protein</fullName>
    </submittedName>
</protein>
<sequence>MSDTPLVFASSDRIDAFKELADRFLSEIFGLPWALMTDESALSDFSGCGLDDREDLRAFDDEAYGVYWDKWVVTRICERYRIESFPVTIPMVQLFERIDRAAPLQ</sequence>
<dbReference type="EMBL" id="JAVDXT010000001">
    <property type="protein sequence ID" value="MDR7376073.1"/>
    <property type="molecule type" value="Genomic_DNA"/>
</dbReference>
<dbReference type="Proteomes" id="UP001180487">
    <property type="component" value="Unassembled WGS sequence"/>
</dbReference>
<evidence type="ECO:0000313" key="2">
    <source>
        <dbReference type="Proteomes" id="UP001180487"/>
    </source>
</evidence>
<proteinExistence type="predicted"/>
<evidence type="ECO:0000313" key="1">
    <source>
        <dbReference type="EMBL" id="MDR7376073.1"/>
    </source>
</evidence>